<evidence type="ECO:0000313" key="12">
    <source>
        <dbReference type="Proteomes" id="UP001624684"/>
    </source>
</evidence>
<comment type="function">
    <text evidence="6 9">Catalyzes cyclization of the linear tetrapyrrole, hydroxymethylbilane, to the macrocyclic uroporphyrinogen III.</text>
</comment>
<dbReference type="InterPro" id="IPR003754">
    <property type="entry name" value="4pyrrol_synth_uPrphyn_synth"/>
</dbReference>
<dbReference type="InterPro" id="IPR036108">
    <property type="entry name" value="4pyrrol_syn_uPrphyn_synt_sf"/>
</dbReference>
<dbReference type="CDD" id="cd06578">
    <property type="entry name" value="HemD"/>
    <property type="match status" value="1"/>
</dbReference>
<keyword evidence="4 9" id="KW-0456">Lyase</keyword>
<keyword evidence="12" id="KW-1185">Reference proteome</keyword>
<evidence type="ECO:0000256" key="2">
    <source>
        <dbReference type="ARBA" id="ARBA00008133"/>
    </source>
</evidence>
<feature type="domain" description="Tetrapyrrole biosynthesis uroporphyrinogen III synthase" evidence="10">
    <location>
        <begin position="24"/>
        <end position="225"/>
    </location>
</feature>
<dbReference type="RefSeq" id="WP_407069282.1">
    <property type="nucleotide sequence ID" value="NZ_JBJJXE010000010.1"/>
</dbReference>
<protein>
    <recommendedName>
        <fullName evidence="7 9">Uroporphyrinogen-III synthase</fullName>
        <ecNumber evidence="3 9">4.2.1.75</ecNumber>
    </recommendedName>
</protein>
<evidence type="ECO:0000259" key="10">
    <source>
        <dbReference type="Pfam" id="PF02602"/>
    </source>
</evidence>
<comment type="similarity">
    <text evidence="2 9">Belongs to the uroporphyrinogen-III synthase family.</text>
</comment>
<dbReference type="Gene3D" id="3.40.50.10090">
    <property type="match status" value="2"/>
</dbReference>
<evidence type="ECO:0000256" key="3">
    <source>
        <dbReference type="ARBA" id="ARBA00013109"/>
    </source>
</evidence>
<accession>A0ABW8UBT8</accession>
<comment type="catalytic activity">
    <reaction evidence="8 9">
        <text>hydroxymethylbilane = uroporphyrinogen III + H2O</text>
        <dbReference type="Rhea" id="RHEA:18965"/>
        <dbReference type="ChEBI" id="CHEBI:15377"/>
        <dbReference type="ChEBI" id="CHEBI:57308"/>
        <dbReference type="ChEBI" id="CHEBI:57845"/>
        <dbReference type="EC" id="4.2.1.75"/>
    </reaction>
</comment>
<name>A0ABW8UBT8_9GAMM</name>
<evidence type="ECO:0000256" key="1">
    <source>
        <dbReference type="ARBA" id="ARBA00004772"/>
    </source>
</evidence>
<dbReference type="SUPFAM" id="SSF69618">
    <property type="entry name" value="HemD-like"/>
    <property type="match status" value="1"/>
</dbReference>
<evidence type="ECO:0000256" key="8">
    <source>
        <dbReference type="ARBA" id="ARBA00048617"/>
    </source>
</evidence>
<dbReference type="Pfam" id="PF02602">
    <property type="entry name" value="HEM4"/>
    <property type="match status" value="1"/>
</dbReference>
<dbReference type="EC" id="4.2.1.75" evidence="3 9"/>
<dbReference type="GO" id="GO:0004852">
    <property type="term" value="F:uroporphyrinogen-III synthase activity"/>
    <property type="evidence" value="ECO:0007669"/>
    <property type="project" value="UniProtKB-EC"/>
</dbReference>
<dbReference type="PANTHER" id="PTHR38042:SF1">
    <property type="entry name" value="UROPORPHYRINOGEN-III SYNTHASE, CHLOROPLASTIC"/>
    <property type="match status" value="1"/>
</dbReference>
<dbReference type="EMBL" id="JBJJXE010000010">
    <property type="protein sequence ID" value="MFL1732735.1"/>
    <property type="molecule type" value="Genomic_DNA"/>
</dbReference>
<reference evidence="11 12" key="1">
    <citation type="submission" date="2024-11" db="EMBL/GenBank/DDBJ databases">
        <title>First Report of Moraxella oculi in Brazil in an Infectious Bovine Keratoconjunctivitis Outbreak.</title>
        <authorList>
            <person name="Carvalho C.V."/>
            <person name="Domingues R."/>
            <person name="Coutinho C."/>
            <person name="Honorio N.T.B.S."/>
            <person name="Faza D.R.L.R."/>
            <person name="Carvalho W.A."/>
            <person name="Machado A.B.F."/>
            <person name="Martins M.F."/>
            <person name="Gaspar E.B."/>
        </authorList>
    </citation>
    <scope>NUCLEOTIDE SEQUENCE [LARGE SCALE GENOMIC DNA]</scope>
    <source>
        <strain evidence="11 12">2117LE</strain>
    </source>
</reference>
<evidence type="ECO:0000313" key="11">
    <source>
        <dbReference type="EMBL" id="MFL1732735.1"/>
    </source>
</evidence>
<comment type="pathway">
    <text evidence="1 9">Porphyrin-containing compound metabolism; protoporphyrin-IX biosynthesis; coproporphyrinogen-III from 5-aminolevulinate: step 3/4.</text>
</comment>
<sequence length="257" mass="28790">MVMTPIIINTRPLHRGDDIRTMDGVRVVDLPLLDIKDTFVNINDKNNLLAWQNDQYNALIVTSVESASRAIKHLNKLTKKPSTPMIAVGKATAHCLTSAGFMPILPTTANNEGMLRLPQINSLITGDQVLIWSGVGGRRLLHDTLTERGVHIDVITWYERTRPSLLDDNFERIGPILKTICQDKDTPIYVLISSQMAFTHWQSLAHQALDQRITERYHYLTLGERLKKIVSTACPDNAASLIHDLSKEHLGMVIAQG</sequence>
<dbReference type="InterPro" id="IPR039793">
    <property type="entry name" value="UROS/Hem4"/>
</dbReference>
<evidence type="ECO:0000256" key="4">
    <source>
        <dbReference type="ARBA" id="ARBA00023239"/>
    </source>
</evidence>
<evidence type="ECO:0000256" key="6">
    <source>
        <dbReference type="ARBA" id="ARBA00037589"/>
    </source>
</evidence>
<evidence type="ECO:0000256" key="5">
    <source>
        <dbReference type="ARBA" id="ARBA00023244"/>
    </source>
</evidence>
<proteinExistence type="inferred from homology"/>
<dbReference type="PANTHER" id="PTHR38042">
    <property type="entry name" value="UROPORPHYRINOGEN-III SYNTHASE, CHLOROPLASTIC"/>
    <property type="match status" value="1"/>
</dbReference>
<comment type="caution">
    <text evidence="11">The sequence shown here is derived from an EMBL/GenBank/DDBJ whole genome shotgun (WGS) entry which is preliminary data.</text>
</comment>
<dbReference type="Proteomes" id="UP001624684">
    <property type="component" value="Unassembled WGS sequence"/>
</dbReference>
<keyword evidence="5 9" id="KW-0627">Porphyrin biosynthesis</keyword>
<organism evidence="11 12">
    <name type="scientific">Moraxella oculi</name>
    <dbReference type="NCBI Taxonomy" id="2940516"/>
    <lineage>
        <taxon>Bacteria</taxon>
        <taxon>Pseudomonadati</taxon>
        <taxon>Pseudomonadota</taxon>
        <taxon>Gammaproteobacteria</taxon>
        <taxon>Moraxellales</taxon>
        <taxon>Moraxellaceae</taxon>
        <taxon>Moraxella</taxon>
    </lineage>
</organism>
<evidence type="ECO:0000256" key="7">
    <source>
        <dbReference type="ARBA" id="ARBA00040167"/>
    </source>
</evidence>
<gene>
    <name evidence="11" type="ORF">ACJHVH_06975</name>
</gene>
<evidence type="ECO:0000256" key="9">
    <source>
        <dbReference type="RuleBase" id="RU366031"/>
    </source>
</evidence>